<evidence type="ECO:0000259" key="2">
    <source>
        <dbReference type="Pfam" id="PF13193"/>
    </source>
</evidence>
<dbReference type="EMBL" id="VLNT01000025">
    <property type="protein sequence ID" value="TSD54514.1"/>
    <property type="molecule type" value="Genomic_DNA"/>
</dbReference>
<sequence>MNTGTDDVTVLPRVVDYVLRHSREHPGRTALIGPDDERVSYAELAELVRRHARALWATGVRPGDRVALMAAPRPEFVVSYLATTAIGAIWLGLNPRYSARELAYVLADAAPVLVLTTLPATEREALDEAAEGLIARPIADIGSAERLRAFDEDSLTGTGDEIAVEATEASKLVDTQDPAIIVYTSGSTGKPKGALIRHSGLVRLGVVEGETWKLREPVVLCNLPINHIGCVGDLVGVPLVTGATLVLRESFDAAEVIRDVEELRISALFQIPTQLQRISAHPDFRTRDLSSLELVGWGGSPLPRASLQAYRARGVRLVSTYGLTEATSSVTYSDPDASDDDLLTTVGRPDPGMEVRLLGEDGEWTEGEGEVCVRNRTVMAGYLNRPEATDEAFTADGWLRTGDVGRLREDGNLVLVGRTKDMYKSGGYNIYPREIEQVLEDLKDVELAAVVARPDPDFHEVGVAYVQVAEGSALDDEALRSWCRERLANFKVPKEFVVLDELPLLPVGKVDKNALRARHHSTGKTHV</sequence>
<dbReference type="OrthoDB" id="9803968at2"/>
<gene>
    <name evidence="3" type="ORF">FNM00_17355</name>
</gene>
<organism evidence="3 4">
    <name type="scientific">Aeromicrobium piscarium</name>
    <dbReference type="NCBI Taxonomy" id="2590901"/>
    <lineage>
        <taxon>Bacteria</taxon>
        <taxon>Bacillati</taxon>
        <taxon>Actinomycetota</taxon>
        <taxon>Actinomycetes</taxon>
        <taxon>Propionibacteriales</taxon>
        <taxon>Nocardioidaceae</taxon>
        <taxon>Aeromicrobium</taxon>
    </lineage>
</organism>
<evidence type="ECO:0000259" key="1">
    <source>
        <dbReference type="Pfam" id="PF00501"/>
    </source>
</evidence>
<name>A0A554RKJ0_9ACTN</name>
<dbReference type="InterPro" id="IPR025110">
    <property type="entry name" value="AMP-bd_C"/>
</dbReference>
<feature type="domain" description="AMP-binding enzyme C-terminal" evidence="2">
    <location>
        <begin position="434"/>
        <end position="509"/>
    </location>
</feature>
<dbReference type="Proteomes" id="UP000316988">
    <property type="component" value="Unassembled WGS sequence"/>
</dbReference>
<accession>A0A554RKJ0</accession>
<dbReference type="InterPro" id="IPR042099">
    <property type="entry name" value="ANL_N_sf"/>
</dbReference>
<dbReference type="InterPro" id="IPR045851">
    <property type="entry name" value="AMP-bd_C_sf"/>
</dbReference>
<comment type="caution">
    <text evidence="3">The sequence shown here is derived from an EMBL/GenBank/DDBJ whole genome shotgun (WGS) entry which is preliminary data.</text>
</comment>
<evidence type="ECO:0000313" key="3">
    <source>
        <dbReference type="EMBL" id="TSD54514.1"/>
    </source>
</evidence>
<dbReference type="AlphaFoldDB" id="A0A554RKJ0"/>
<dbReference type="PANTHER" id="PTHR43767:SF7">
    <property type="entry name" value="MEDIUM_LONG-CHAIN-FATTY-ACID--COA LIGASE FADD8"/>
    <property type="match status" value="1"/>
</dbReference>
<dbReference type="Gene3D" id="3.40.50.12780">
    <property type="entry name" value="N-terminal domain of ligase-like"/>
    <property type="match status" value="1"/>
</dbReference>
<dbReference type="PANTHER" id="PTHR43767">
    <property type="entry name" value="LONG-CHAIN-FATTY-ACID--COA LIGASE"/>
    <property type="match status" value="1"/>
</dbReference>
<dbReference type="RefSeq" id="WP_143914798.1">
    <property type="nucleotide sequence ID" value="NZ_VLNT01000025.1"/>
</dbReference>
<dbReference type="Pfam" id="PF00501">
    <property type="entry name" value="AMP-binding"/>
    <property type="match status" value="1"/>
</dbReference>
<reference evidence="3 4" key="1">
    <citation type="submission" date="2019-07" db="EMBL/GenBank/DDBJ databases">
        <authorList>
            <person name="Zhao L.H."/>
        </authorList>
    </citation>
    <scope>NUCLEOTIDE SEQUENCE [LARGE SCALE GENOMIC DNA]</scope>
    <source>
        <strain evidence="3 4">Co35</strain>
    </source>
</reference>
<proteinExistence type="predicted"/>
<feature type="domain" description="AMP-dependent synthetase/ligase" evidence="1">
    <location>
        <begin position="20"/>
        <end position="383"/>
    </location>
</feature>
<protein>
    <submittedName>
        <fullName evidence="3">Long-chain fatty acid--CoA ligase</fullName>
    </submittedName>
</protein>
<keyword evidence="3" id="KW-0436">Ligase</keyword>
<dbReference type="InterPro" id="IPR020845">
    <property type="entry name" value="AMP-binding_CS"/>
</dbReference>
<dbReference type="GO" id="GO:0016877">
    <property type="term" value="F:ligase activity, forming carbon-sulfur bonds"/>
    <property type="evidence" value="ECO:0007669"/>
    <property type="project" value="UniProtKB-ARBA"/>
</dbReference>
<evidence type="ECO:0000313" key="4">
    <source>
        <dbReference type="Proteomes" id="UP000316988"/>
    </source>
</evidence>
<keyword evidence="4" id="KW-1185">Reference proteome</keyword>
<dbReference type="InterPro" id="IPR050237">
    <property type="entry name" value="ATP-dep_AMP-bd_enzyme"/>
</dbReference>
<dbReference type="InterPro" id="IPR000873">
    <property type="entry name" value="AMP-dep_synth/lig_dom"/>
</dbReference>
<dbReference type="Gene3D" id="3.30.300.30">
    <property type="match status" value="1"/>
</dbReference>
<dbReference type="Pfam" id="PF13193">
    <property type="entry name" value="AMP-binding_C"/>
    <property type="match status" value="1"/>
</dbReference>
<dbReference type="SUPFAM" id="SSF56801">
    <property type="entry name" value="Acetyl-CoA synthetase-like"/>
    <property type="match status" value="1"/>
</dbReference>
<dbReference type="PROSITE" id="PS00455">
    <property type="entry name" value="AMP_BINDING"/>
    <property type="match status" value="1"/>
</dbReference>